<dbReference type="InterPro" id="IPR001839">
    <property type="entry name" value="TGF-b_C"/>
</dbReference>
<feature type="signal peptide" evidence="5">
    <location>
        <begin position="1"/>
        <end position="23"/>
    </location>
</feature>
<dbReference type="SUPFAM" id="SSF57501">
    <property type="entry name" value="Cystine-knot cytokines"/>
    <property type="match status" value="1"/>
</dbReference>
<dbReference type="PANTHER" id="PTHR11848">
    <property type="entry name" value="TGF-BETA FAMILY"/>
    <property type="match status" value="1"/>
</dbReference>
<dbReference type="Gene3D" id="2.10.90.10">
    <property type="entry name" value="Cystine-knot cytokines"/>
    <property type="match status" value="1"/>
</dbReference>
<evidence type="ECO:0000259" key="6">
    <source>
        <dbReference type="PROSITE" id="PS51362"/>
    </source>
</evidence>
<reference evidence="7" key="1">
    <citation type="submission" date="2023-01" db="EMBL/GenBank/DDBJ databases">
        <title>Genome assembly of the deep-sea coral Lophelia pertusa.</title>
        <authorList>
            <person name="Herrera S."/>
            <person name="Cordes E."/>
        </authorList>
    </citation>
    <scope>NUCLEOTIDE SEQUENCE</scope>
    <source>
        <strain evidence="7">USNM1676648</strain>
        <tissue evidence="7">Polyp</tissue>
    </source>
</reference>
<dbReference type="PANTHER" id="PTHR11848:SF302">
    <property type="entry name" value="TGF-BETA FAMILY PROFILE DOMAIN-CONTAINING PROTEIN"/>
    <property type="match status" value="1"/>
</dbReference>
<feature type="domain" description="TGF-beta family profile" evidence="6">
    <location>
        <begin position="230"/>
        <end position="351"/>
    </location>
</feature>
<keyword evidence="3" id="KW-0964">Secreted</keyword>
<dbReference type="GO" id="GO:0005125">
    <property type="term" value="F:cytokine activity"/>
    <property type="evidence" value="ECO:0007669"/>
    <property type="project" value="TreeGrafter"/>
</dbReference>
<dbReference type="OrthoDB" id="6427922at2759"/>
<organism evidence="7 8">
    <name type="scientific">Desmophyllum pertusum</name>
    <dbReference type="NCBI Taxonomy" id="174260"/>
    <lineage>
        <taxon>Eukaryota</taxon>
        <taxon>Metazoa</taxon>
        <taxon>Cnidaria</taxon>
        <taxon>Anthozoa</taxon>
        <taxon>Hexacorallia</taxon>
        <taxon>Scleractinia</taxon>
        <taxon>Caryophylliina</taxon>
        <taxon>Caryophylliidae</taxon>
        <taxon>Desmophyllum</taxon>
    </lineage>
</organism>
<evidence type="ECO:0000313" key="8">
    <source>
        <dbReference type="Proteomes" id="UP001163046"/>
    </source>
</evidence>
<evidence type="ECO:0000313" key="7">
    <source>
        <dbReference type="EMBL" id="KAJ7333836.1"/>
    </source>
</evidence>
<dbReference type="AlphaFoldDB" id="A0A9X0CGK3"/>
<evidence type="ECO:0000256" key="1">
    <source>
        <dbReference type="ARBA" id="ARBA00004613"/>
    </source>
</evidence>
<dbReference type="Pfam" id="PF00019">
    <property type="entry name" value="TGF_beta"/>
    <property type="match status" value="1"/>
</dbReference>
<dbReference type="PROSITE" id="PS51362">
    <property type="entry name" value="TGF_BETA_2"/>
    <property type="match status" value="1"/>
</dbReference>
<keyword evidence="5" id="KW-0732">Signal</keyword>
<comment type="subcellular location">
    <subcellularLocation>
        <location evidence="1">Secreted</location>
    </subcellularLocation>
</comment>
<keyword evidence="4" id="KW-0339">Growth factor</keyword>
<proteinExistence type="inferred from homology"/>
<dbReference type="SMART" id="SM00204">
    <property type="entry name" value="TGFB"/>
    <property type="match status" value="1"/>
</dbReference>
<keyword evidence="8" id="KW-1185">Reference proteome</keyword>
<dbReference type="CDD" id="cd13756">
    <property type="entry name" value="TGF_beta_BMPs_GDFs"/>
    <property type="match status" value="1"/>
</dbReference>
<dbReference type="InterPro" id="IPR015615">
    <property type="entry name" value="TGF-beta-rel"/>
</dbReference>
<evidence type="ECO:0000256" key="3">
    <source>
        <dbReference type="ARBA" id="ARBA00022525"/>
    </source>
</evidence>
<protein>
    <recommendedName>
        <fullName evidence="6">TGF-beta family profile domain-containing protein</fullName>
    </recommendedName>
</protein>
<dbReference type="InterPro" id="IPR029034">
    <property type="entry name" value="Cystine-knot_cytokine"/>
</dbReference>
<gene>
    <name evidence="7" type="ORF">OS493_015928</name>
</gene>
<accession>A0A9X0CGK3</accession>
<comment type="similarity">
    <text evidence="2 4">Belongs to the TGF-beta family.</text>
</comment>
<name>A0A9X0CGK3_9CNID</name>
<dbReference type="GO" id="GO:0008083">
    <property type="term" value="F:growth factor activity"/>
    <property type="evidence" value="ECO:0007669"/>
    <property type="project" value="UniProtKB-KW"/>
</dbReference>
<evidence type="ECO:0000256" key="4">
    <source>
        <dbReference type="RuleBase" id="RU000354"/>
    </source>
</evidence>
<dbReference type="EMBL" id="MU827785">
    <property type="protein sequence ID" value="KAJ7333836.1"/>
    <property type="molecule type" value="Genomic_DNA"/>
</dbReference>
<dbReference type="GO" id="GO:0005615">
    <property type="term" value="C:extracellular space"/>
    <property type="evidence" value="ECO:0007669"/>
    <property type="project" value="TreeGrafter"/>
</dbReference>
<dbReference type="Proteomes" id="UP001163046">
    <property type="component" value="Unassembled WGS sequence"/>
</dbReference>
<feature type="chain" id="PRO_5040914762" description="TGF-beta family profile domain-containing protein" evidence="5">
    <location>
        <begin position="24"/>
        <end position="351"/>
    </location>
</feature>
<evidence type="ECO:0000256" key="5">
    <source>
        <dbReference type="SAM" id="SignalP"/>
    </source>
</evidence>
<comment type="caution">
    <text evidence="7">The sequence shown here is derived from an EMBL/GenBank/DDBJ whole genome shotgun (WGS) entry which is preliminary data.</text>
</comment>
<sequence>MKNFAVGSAFFAVLVSWAVITLANMPSGIASSDTMLLNYVEELIQDLEFYKIKMFALFLTKVRSNYTHLWFLRRNTIAKDKTRLTAYFDTSAIDIGNTYKVNMAFVKFHKNKKVIYELSMDEEGAASVAWNTQGLPVNTTQTTDLYDVSWILNQWKEQGNPGQLKVEFNITKSARKQSRKLVLKTWNKLVSDSSRQQNGPVFLLAYFKDVSGKTNKLPSLLPGANITRYHKLRSGSPVSHCKHHSFRASFAELGLSDQYVKPTGPIDFSVCHGQCNANRSVDTRANYMTIHAWMLELARLVLSNPPVQKNLLKSCCVPTAYNGLNVWKKEPSGNLVKQLIQHLTASSCGCR</sequence>
<evidence type="ECO:0000256" key="2">
    <source>
        <dbReference type="ARBA" id="ARBA00006656"/>
    </source>
</evidence>